<dbReference type="Gene3D" id="3.90.180.10">
    <property type="entry name" value="Medium-chain alcohol dehydrogenases, catalytic domain"/>
    <property type="match status" value="1"/>
</dbReference>
<gene>
    <name evidence="2" type="primary">NCAS0G01650</name>
    <name evidence="2" type="ordered locus">NCAS_0G01650</name>
</gene>
<dbReference type="InterPro" id="IPR013154">
    <property type="entry name" value="ADH-like_N"/>
</dbReference>
<dbReference type="InterPro" id="IPR011032">
    <property type="entry name" value="GroES-like_sf"/>
</dbReference>
<organism evidence="2 3">
    <name type="scientific">Naumovozyma castellii</name>
    <name type="common">Yeast</name>
    <name type="synonym">Saccharomyces castellii</name>
    <dbReference type="NCBI Taxonomy" id="27288"/>
    <lineage>
        <taxon>Eukaryota</taxon>
        <taxon>Fungi</taxon>
        <taxon>Dikarya</taxon>
        <taxon>Ascomycota</taxon>
        <taxon>Saccharomycotina</taxon>
        <taxon>Saccharomycetes</taxon>
        <taxon>Saccharomycetales</taxon>
        <taxon>Saccharomycetaceae</taxon>
        <taxon>Naumovozyma</taxon>
    </lineage>
</organism>
<dbReference type="InParanoid" id="G0VI18"/>
<dbReference type="Pfam" id="PF00107">
    <property type="entry name" value="ADH_zinc_N"/>
    <property type="match status" value="1"/>
</dbReference>
<dbReference type="SMART" id="SM00829">
    <property type="entry name" value="PKS_ER"/>
    <property type="match status" value="1"/>
</dbReference>
<dbReference type="InterPro" id="IPR013149">
    <property type="entry name" value="ADH-like_C"/>
</dbReference>
<dbReference type="PANTHER" id="PTHR45348">
    <property type="entry name" value="HYPOTHETICAL OXIDOREDUCTASE (EUROFUNG)"/>
    <property type="match status" value="1"/>
</dbReference>
<dbReference type="InterPro" id="IPR036291">
    <property type="entry name" value="NAD(P)-bd_dom_sf"/>
</dbReference>
<evidence type="ECO:0000259" key="1">
    <source>
        <dbReference type="SMART" id="SM00829"/>
    </source>
</evidence>
<dbReference type="InterPro" id="IPR047122">
    <property type="entry name" value="Trans-enoyl_RdTase-like"/>
</dbReference>
<sequence>MSLPTTMQAVVIEGDKPVLKSGIPLPELEDGFVLIKPRAVAGNPTDWKHIEWKVGPQGSILGCDAAGEIVKLGPNVDTNEFHIGDKVYGVIHGASIRFPTNGAFAEYVALDSKIAYHADKNMQNSTTETRPEGKATTFEDVASFPISLTTAAIALTHDFGLQLQWEPKTPPQNDYPILFWGGATAVGQMFIQLAKKFNGYSKIIAVASKKHEKKLKEYGADEVFDYHDADVIQQIKSKYNNIQKLVDCVSTPPTLNQTYKCAADNLPATVLQLITMTKDDIKEEDRRDDVDVIGTIIYMAYGKPVPFGPVTFPASESYRKAAIDAVKFINPKILNGEIHHIPIKIYKNGLKDVPQLTDDIRHNRNSGEKLVAAMQ</sequence>
<dbReference type="STRING" id="1064592.G0VI18"/>
<dbReference type="SUPFAM" id="SSF50129">
    <property type="entry name" value="GroES-like"/>
    <property type="match status" value="1"/>
</dbReference>
<dbReference type="OrthoDB" id="9992527at2759"/>
<evidence type="ECO:0000313" key="2">
    <source>
        <dbReference type="EMBL" id="CCC71052.1"/>
    </source>
</evidence>
<dbReference type="eggNOG" id="KOG1198">
    <property type="taxonomic scope" value="Eukaryota"/>
</dbReference>
<accession>G0VI18</accession>
<dbReference type="FunCoup" id="G0VI18">
    <property type="interactions" value="258"/>
</dbReference>
<dbReference type="EMBL" id="HE576758">
    <property type="protein sequence ID" value="CCC71052.1"/>
    <property type="molecule type" value="Genomic_DNA"/>
</dbReference>
<dbReference type="AlphaFoldDB" id="G0VI18"/>
<dbReference type="KEGG" id="ncs:NCAS_0G01650"/>
<protein>
    <recommendedName>
        <fullName evidence="1">Enoyl reductase (ER) domain-containing protein</fullName>
    </recommendedName>
</protein>
<feature type="domain" description="Enoyl reductase (ER)" evidence="1">
    <location>
        <begin position="14"/>
        <end position="334"/>
    </location>
</feature>
<dbReference type="Pfam" id="PF08240">
    <property type="entry name" value="ADH_N"/>
    <property type="match status" value="1"/>
</dbReference>
<keyword evidence="3" id="KW-1185">Reference proteome</keyword>
<dbReference type="PANTHER" id="PTHR45348:SF2">
    <property type="entry name" value="ZINC-TYPE ALCOHOL DEHYDROGENASE-LIKE PROTEIN C2E1P3.01"/>
    <property type="match status" value="1"/>
</dbReference>
<dbReference type="GO" id="GO:0016651">
    <property type="term" value="F:oxidoreductase activity, acting on NAD(P)H"/>
    <property type="evidence" value="ECO:0007669"/>
    <property type="project" value="InterPro"/>
</dbReference>
<dbReference type="GeneID" id="96904718"/>
<proteinExistence type="predicted"/>
<dbReference type="CDD" id="cd08249">
    <property type="entry name" value="enoyl_reductase_like"/>
    <property type="match status" value="1"/>
</dbReference>
<dbReference type="HOGENOM" id="CLU_026673_16_1_1"/>
<name>G0VI18_NAUCA</name>
<dbReference type="Gene3D" id="3.40.50.720">
    <property type="entry name" value="NAD(P)-binding Rossmann-like Domain"/>
    <property type="match status" value="1"/>
</dbReference>
<dbReference type="InterPro" id="IPR020843">
    <property type="entry name" value="ER"/>
</dbReference>
<dbReference type="SUPFAM" id="SSF51735">
    <property type="entry name" value="NAD(P)-binding Rossmann-fold domains"/>
    <property type="match status" value="1"/>
</dbReference>
<reference key="2">
    <citation type="submission" date="2011-08" db="EMBL/GenBank/DDBJ databases">
        <title>Genome sequence of Naumovozyma castellii.</title>
        <authorList>
            <person name="Gordon J.L."/>
            <person name="Armisen D."/>
            <person name="Proux-Wera E."/>
            <person name="OhEigeartaigh S.S."/>
            <person name="Byrne K.P."/>
            <person name="Wolfe K.H."/>
        </authorList>
    </citation>
    <scope>NUCLEOTIDE SEQUENCE</scope>
    <source>
        <strain>Type strain:CBS 4309</strain>
    </source>
</reference>
<dbReference type="Proteomes" id="UP000001640">
    <property type="component" value="Chromosome 7"/>
</dbReference>
<dbReference type="OMA" id="EDIEYGI"/>
<dbReference type="RefSeq" id="XP_003677405.1">
    <property type="nucleotide sequence ID" value="XM_003677357.1"/>
</dbReference>
<evidence type="ECO:0000313" key="3">
    <source>
        <dbReference type="Proteomes" id="UP000001640"/>
    </source>
</evidence>
<reference evidence="2 3" key="1">
    <citation type="journal article" date="2011" name="Proc. Natl. Acad. Sci. U.S.A.">
        <title>Evolutionary erosion of yeast sex chromosomes by mating-type switching accidents.</title>
        <authorList>
            <person name="Gordon J.L."/>
            <person name="Armisen D."/>
            <person name="Proux-Wera E."/>
            <person name="Oheigeartaigh S.S."/>
            <person name="Byrne K.P."/>
            <person name="Wolfe K.H."/>
        </authorList>
    </citation>
    <scope>NUCLEOTIDE SEQUENCE [LARGE SCALE GENOMIC DNA]</scope>
    <source>
        <strain evidence="3">ATCC 76901 / BCRC 22586 / CBS 4309 / NBRC 1992 / NRRL Y-12630</strain>
    </source>
</reference>